<reference evidence="9 10" key="1">
    <citation type="submission" date="2017-03" db="EMBL/GenBank/DDBJ databases">
        <authorList>
            <person name="Afonso C.L."/>
            <person name="Miller P.J."/>
            <person name="Scott M.A."/>
            <person name="Spackman E."/>
            <person name="Goraichik I."/>
            <person name="Dimitrov K.M."/>
            <person name="Suarez D.L."/>
            <person name="Swayne D.E."/>
        </authorList>
    </citation>
    <scope>NUCLEOTIDE SEQUENCE [LARGE SCALE GENOMIC DNA]</scope>
    <source>
        <strain evidence="9">PRJEB14757</strain>
    </source>
</reference>
<feature type="transmembrane region" description="Helical" evidence="7">
    <location>
        <begin position="374"/>
        <end position="394"/>
    </location>
</feature>
<feature type="domain" description="Type II secretion system protein GspF" evidence="8">
    <location>
        <begin position="71"/>
        <end position="191"/>
    </location>
</feature>
<dbReference type="PANTHER" id="PTHR30012">
    <property type="entry name" value="GENERAL SECRETION PATHWAY PROTEIN"/>
    <property type="match status" value="1"/>
</dbReference>
<dbReference type="Gene3D" id="1.20.81.30">
    <property type="entry name" value="Type II secretion system (T2SS), domain F"/>
    <property type="match status" value="2"/>
</dbReference>
<dbReference type="STRING" id="1246637.MTBBW1_2360032"/>
<feature type="transmembrane region" description="Helical" evidence="7">
    <location>
        <begin position="222"/>
        <end position="240"/>
    </location>
</feature>
<comment type="similarity">
    <text evidence="2">Belongs to the GSP F family.</text>
</comment>
<feature type="transmembrane region" description="Helical" evidence="7">
    <location>
        <begin position="169"/>
        <end position="193"/>
    </location>
</feature>
<protein>
    <submittedName>
        <fullName evidence="9">Putative Type 4 fimbrial assembly protein pilC</fullName>
    </submittedName>
</protein>
<dbReference type="Proteomes" id="UP000191931">
    <property type="component" value="Unassembled WGS sequence"/>
</dbReference>
<feature type="domain" description="Type II secretion system protein GspF" evidence="8">
    <location>
        <begin position="271"/>
        <end position="393"/>
    </location>
</feature>
<evidence type="ECO:0000256" key="7">
    <source>
        <dbReference type="SAM" id="Phobius"/>
    </source>
</evidence>
<evidence type="ECO:0000256" key="5">
    <source>
        <dbReference type="ARBA" id="ARBA00022989"/>
    </source>
</evidence>
<evidence type="ECO:0000256" key="6">
    <source>
        <dbReference type="ARBA" id="ARBA00023136"/>
    </source>
</evidence>
<dbReference type="InterPro" id="IPR018076">
    <property type="entry name" value="T2SS_GspF_dom"/>
</dbReference>
<proteinExistence type="inferred from homology"/>
<dbReference type="EMBL" id="FWEV01000153">
    <property type="protein sequence ID" value="SLM30649.1"/>
    <property type="molecule type" value="Genomic_DNA"/>
</dbReference>
<name>A0A1W1HDU2_9BACT</name>
<keyword evidence="3" id="KW-1003">Cell membrane</keyword>
<accession>A0A1W1HDU2</accession>
<organism evidence="9 10">
    <name type="scientific">Desulfamplus magnetovallimortis</name>
    <dbReference type="NCBI Taxonomy" id="1246637"/>
    <lineage>
        <taxon>Bacteria</taxon>
        <taxon>Pseudomonadati</taxon>
        <taxon>Thermodesulfobacteriota</taxon>
        <taxon>Desulfobacteria</taxon>
        <taxon>Desulfobacterales</taxon>
        <taxon>Desulfobacteraceae</taxon>
        <taxon>Desulfamplus</taxon>
    </lineage>
</organism>
<dbReference type="PANTHER" id="PTHR30012:SF0">
    <property type="entry name" value="TYPE II SECRETION SYSTEM PROTEIN F-RELATED"/>
    <property type="match status" value="1"/>
</dbReference>
<keyword evidence="6 7" id="KW-0472">Membrane</keyword>
<evidence type="ECO:0000259" key="8">
    <source>
        <dbReference type="Pfam" id="PF00482"/>
    </source>
</evidence>
<dbReference type="RefSeq" id="WP_080808972.1">
    <property type="nucleotide sequence ID" value="NZ_LT828563.1"/>
</dbReference>
<gene>
    <name evidence="9" type="ORF">MTBBW1_2360032</name>
</gene>
<dbReference type="PRINTS" id="PR00812">
    <property type="entry name" value="BCTERIALGSPF"/>
</dbReference>
<evidence type="ECO:0000256" key="4">
    <source>
        <dbReference type="ARBA" id="ARBA00022692"/>
    </source>
</evidence>
<evidence type="ECO:0000313" key="9">
    <source>
        <dbReference type="EMBL" id="SLM30649.1"/>
    </source>
</evidence>
<dbReference type="InterPro" id="IPR003004">
    <property type="entry name" value="GspF/PilC"/>
</dbReference>
<evidence type="ECO:0000313" key="10">
    <source>
        <dbReference type="Proteomes" id="UP000191931"/>
    </source>
</evidence>
<keyword evidence="4 7" id="KW-0812">Transmembrane</keyword>
<evidence type="ECO:0000256" key="1">
    <source>
        <dbReference type="ARBA" id="ARBA00004651"/>
    </source>
</evidence>
<dbReference type="Pfam" id="PF00482">
    <property type="entry name" value="T2SSF"/>
    <property type="match status" value="2"/>
</dbReference>
<dbReference type="GO" id="GO:0005886">
    <property type="term" value="C:plasma membrane"/>
    <property type="evidence" value="ECO:0007669"/>
    <property type="project" value="UniProtKB-SubCell"/>
</dbReference>
<keyword evidence="5 7" id="KW-1133">Transmembrane helix</keyword>
<dbReference type="OrthoDB" id="9805682at2"/>
<keyword evidence="10" id="KW-1185">Reference proteome</keyword>
<dbReference type="AlphaFoldDB" id="A0A1W1HDU2"/>
<sequence>MSVYKCTITTTEGRALTRTIVADSVAAAKERIAQEGHFLLDIQKSAGDSSFFSFAPSRPLKPKEFISFNHEFAVLLRSGMPIMAALDMLIKKEGNKRFQSILKEIMADVSHGESLSTAFSKHEHIFSPTYSAALKAGESDGTVSQAISKYVDSLKRAERIKQKVKAASIYPVILSFASFFVVIFLMIFVVPAITSSFTDSGAELPFMTQLLMSVADFLKSQYLWFIAVILVFVVALKISLGSDYGKNIVHKWILKLPYIGSLTKAYAVSRFTSTLSTLLSSGFTLNGAVDTASGLVSNSYIRSGLRGVVADVEKGEGFSESLKKIGVFPELAVSMIVAGEQSSSLEEILMELSSLYEDDVENGLTSLTSIIEPMLMILMGFVIGFIVLALYMPVFQLAGTV</sequence>
<evidence type="ECO:0000256" key="3">
    <source>
        <dbReference type="ARBA" id="ARBA00022475"/>
    </source>
</evidence>
<comment type="subcellular location">
    <subcellularLocation>
        <location evidence="1">Cell membrane</location>
        <topology evidence="1">Multi-pass membrane protein</topology>
    </subcellularLocation>
</comment>
<dbReference type="InterPro" id="IPR042094">
    <property type="entry name" value="T2SS_GspF_sf"/>
</dbReference>
<evidence type="ECO:0000256" key="2">
    <source>
        <dbReference type="ARBA" id="ARBA00005745"/>
    </source>
</evidence>